<name>A0A6L6JA11_9RHOB</name>
<keyword evidence="8" id="KW-1185">Reference proteome</keyword>
<evidence type="ECO:0000256" key="2">
    <source>
        <dbReference type="ARBA" id="ARBA00022679"/>
    </source>
</evidence>
<dbReference type="InterPro" id="IPR053943">
    <property type="entry name" value="RlmKL-like_Mtase_CS"/>
</dbReference>
<evidence type="ECO:0000313" key="8">
    <source>
        <dbReference type="Proteomes" id="UP000478183"/>
    </source>
</evidence>
<dbReference type="InterPro" id="IPR004114">
    <property type="entry name" value="THUMP_dom"/>
</dbReference>
<dbReference type="SUPFAM" id="SSF53335">
    <property type="entry name" value="S-adenosyl-L-methionine-dependent methyltransferases"/>
    <property type="match status" value="1"/>
</dbReference>
<dbReference type="GO" id="GO:0003723">
    <property type="term" value="F:RNA binding"/>
    <property type="evidence" value="ECO:0007669"/>
    <property type="project" value="InterPro"/>
</dbReference>
<sequence>MKPRPQTPHRQAKSRAPAAPRPPVAEKPETAPLAADQSRMEIYLVATPGLEEPLAQEASALGFDIRPEQGGVTFTGGWPDVWRANLQMRGATRVLVRIGSFRAMHPAQLDKRAKRFPWSDFLRADVPVRVEATSRKSRIYHAGAITQRIEAAITESLGAPIADDAPVTIKVRIEDDLCTISLDSSGESLHRRGHKQAVGKAPMRETMAAMFLRQCGFDGTEPVLDPMCGSGTFVIEAAEMAAGLQPGRVRDFAFQHFTSFDPAAWAAMKADTARVTPELRFYGSDRDPGAIRMSSENAERAGLIGWTAFRNLSISDIERPEGPAGLVIINPPYGARIGNKGPLFGLHAAMGEVLRERFKGWRVGIVTSDPQLARATGLPFREPGPYVAHGGLKIRLYLTAPL</sequence>
<dbReference type="CDD" id="cd11715">
    <property type="entry name" value="THUMP_AdoMetMT"/>
    <property type="match status" value="1"/>
</dbReference>
<dbReference type="PROSITE" id="PS00092">
    <property type="entry name" value="N6_MTASE"/>
    <property type="match status" value="1"/>
</dbReference>
<organism evidence="7 8">
    <name type="scientific">Paracoccus aestuariivivens</name>
    <dbReference type="NCBI Taxonomy" id="1820333"/>
    <lineage>
        <taxon>Bacteria</taxon>
        <taxon>Pseudomonadati</taxon>
        <taxon>Pseudomonadota</taxon>
        <taxon>Alphaproteobacteria</taxon>
        <taxon>Rhodobacterales</taxon>
        <taxon>Paracoccaceae</taxon>
        <taxon>Paracoccus</taxon>
    </lineage>
</organism>
<dbReference type="OrthoDB" id="9809404at2"/>
<comment type="caution">
    <text evidence="7">The sequence shown here is derived from an EMBL/GenBank/DDBJ whole genome shotgun (WGS) entry which is preliminary data.</text>
</comment>
<dbReference type="InterPro" id="IPR000241">
    <property type="entry name" value="RlmKL-like_Mtase"/>
</dbReference>
<dbReference type="Pfam" id="PF01170">
    <property type="entry name" value="UPF0020"/>
    <property type="match status" value="1"/>
</dbReference>
<dbReference type="PRINTS" id="PR00507">
    <property type="entry name" value="N12N6MTFRASE"/>
</dbReference>
<dbReference type="GO" id="GO:0070043">
    <property type="term" value="F:rRNA (guanine-N7-)-methyltransferase activity"/>
    <property type="evidence" value="ECO:0007669"/>
    <property type="project" value="TreeGrafter"/>
</dbReference>
<feature type="region of interest" description="Disordered" evidence="3">
    <location>
        <begin position="1"/>
        <end position="33"/>
    </location>
</feature>
<dbReference type="EMBL" id="WMIE01000003">
    <property type="protein sequence ID" value="MTH77589.1"/>
    <property type="molecule type" value="Genomic_DNA"/>
</dbReference>
<dbReference type="PROSITE" id="PS01261">
    <property type="entry name" value="UPF0020"/>
    <property type="match status" value="1"/>
</dbReference>
<keyword evidence="2 7" id="KW-0808">Transferase</keyword>
<dbReference type="AlphaFoldDB" id="A0A6L6JA11"/>
<dbReference type="PANTHER" id="PTHR47313">
    <property type="entry name" value="RIBOSOMAL RNA LARGE SUBUNIT METHYLTRANSFERASE K/L"/>
    <property type="match status" value="1"/>
</dbReference>
<accession>A0A6L6JA11</accession>
<dbReference type="PANTHER" id="PTHR47313:SF1">
    <property type="entry name" value="RIBOSOMAL RNA LARGE SUBUNIT METHYLTRANSFERASE K_L"/>
    <property type="match status" value="1"/>
</dbReference>
<dbReference type="RefSeq" id="WP_155094975.1">
    <property type="nucleotide sequence ID" value="NZ_WMIE01000003.1"/>
</dbReference>
<evidence type="ECO:0000256" key="1">
    <source>
        <dbReference type="ARBA" id="ARBA00022603"/>
    </source>
</evidence>
<dbReference type="InterPro" id="IPR002052">
    <property type="entry name" value="DNA_methylase_N6_adenine_CS"/>
</dbReference>
<evidence type="ECO:0000259" key="4">
    <source>
        <dbReference type="Pfam" id="PF01170"/>
    </source>
</evidence>
<evidence type="ECO:0000256" key="3">
    <source>
        <dbReference type="SAM" id="MobiDB-lite"/>
    </source>
</evidence>
<dbReference type="InterPro" id="IPR029063">
    <property type="entry name" value="SAM-dependent_MTases_sf"/>
</dbReference>
<dbReference type="Pfam" id="PF22020">
    <property type="entry name" value="RlmL_1st"/>
    <property type="match status" value="1"/>
</dbReference>
<dbReference type="Gene3D" id="3.40.50.150">
    <property type="entry name" value="Vaccinia Virus protein VP39"/>
    <property type="match status" value="1"/>
</dbReference>
<dbReference type="Pfam" id="PF02926">
    <property type="entry name" value="THUMP"/>
    <property type="match status" value="1"/>
</dbReference>
<dbReference type="InterPro" id="IPR054170">
    <property type="entry name" value="RlmL_1st"/>
</dbReference>
<feature type="domain" description="Ribosomal RNA large subunit methyltransferase K/L-like methyltransferase" evidence="4">
    <location>
        <begin position="192"/>
        <end position="376"/>
    </location>
</feature>
<feature type="domain" description="THUMP" evidence="5">
    <location>
        <begin position="108"/>
        <end position="183"/>
    </location>
</feature>
<dbReference type="GO" id="GO:0008990">
    <property type="term" value="F:rRNA (guanine-N2-)-methyltransferase activity"/>
    <property type="evidence" value="ECO:0007669"/>
    <property type="project" value="TreeGrafter"/>
</dbReference>
<keyword evidence="1 7" id="KW-0489">Methyltransferase</keyword>
<protein>
    <submittedName>
        <fullName evidence="7">Class I SAM-dependent RNA methyltransferase</fullName>
    </submittedName>
</protein>
<evidence type="ECO:0000259" key="6">
    <source>
        <dbReference type="Pfam" id="PF22020"/>
    </source>
</evidence>
<reference evidence="7 8" key="1">
    <citation type="submission" date="2019-11" db="EMBL/GenBank/DDBJ databases">
        <authorList>
            <person name="Dong K."/>
        </authorList>
    </citation>
    <scope>NUCLEOTIDE SEQUENCE [LARGE SCALE GENOMIC DNA]</scope>
    <source>
        <strain evidence="7 8">NBRC 111993</strain>
    </source>
</reference>
<feature type="domain" description="RlmL ferredoxin-like" evidence="6">
    <location>
        <begin position="42"/>
        <end position="95"/>
    </location>
</feature>
<dbReference type="Gene3D" id="3.30.2130.30">
    <property type="match status" value="1"/>
</dbReference>
<dbReference type="Proteomes" id="UP000478183">
    <property type="component" value="Unassembled WGS sequence"/>
</dbReference>
<proteinExistence type="predicted"/>
<evidence type="ECO:0000259" key="5">
    <source>
        <dbReference type="Pfam" id="PF02926"/>
    </source>
</evidence>
<gene>
    <name evidence="7" type="ORF">GL286_07620</name>
</gene>
<evidence type="ECO:0000313" key="7">
    <source>
        <dbReference type="EMBL" id="MTH77589.1"/>
    </source>
</evidence>